<dbReference type="PROSITE" id="PS50011">
    <property type="entry name" value="PROTEIN_KINASE_DOM"/>
    <property type="match status" value="1"/>
</dbReference>
<proteinExistence type="predicted"/>
<dbReference type="InterPro" id="IPR008271">
    <property type="entry name" value="Ser/Thr_kinase_AS"/>
</dbReference>
<protein>
    <recommendedName>
        <fullName evidence="12">Protein kinase domain-containing protein</fullName>
    </recommendedName>
</protein>
<keyword evidence="2" id="KW-0723">Serine/threonine-protein kinase</keyword>
<evidence type="ECO:0000259" key="12">
    <source>
        <dbReference type="PROSITE" id="PS50011"/>
    </source>
</evidence>
<name>A0A2G5DBG0_AQUCA</name>
<dbReference type="EMBL" id="KZ305041">
    <property type="protein sequence ID" value="PIA40861.1"/>
    <property type="molecule type" value="Genomic_DNA"/>
</dbReference>
<dbReference type="InterPro" id="IPR011009">
    <property type="entry name" value="Kinase-like_dom_sf"/>
</dbReference>
<keyword evidence="8" id="KW-1133">Transmembrane helix</keyword>
<dbReference type="GO" id="GO:0005524">
    <property type="term" value="F:ATP binding"/>
    <property type="evidence" value="ECO:0007669"/>
    <property type="project" value="UniProtKB-KW"/>
</dbReference>
<evidence type="ECO:0000256" key="7">
    <source>
        <dbReference type="ARBA" id="ARBA00022840"/>
    </source>
</evidence>
<gene>
    <name evidence="13" type="ORF">AQUCO_02400129v1</name>
</gene>
<keyword evidence="6" id="KW-0547">Nucleotide-binding</keyword>
<keyword evidence="9" id="KW-0472">Membrane</keyword>
<evidence type="ECO:0000313" key="14">
    <source>
        <dbReference type="Proteomes" id="UP000230069"/>
    </source>
</evidence>
<comment type="subcellular location">
    <subcellularLocation>
        <location evidence="1">Membrane</location>
        <topology evidence="1">Single-pass type I membrane protein</topology>
    </subcellularLocation>
</comment>
<dbReference type="InParanoid" id="A0A2G5DBG0"/>
<dbReference type="OrthoDB" id="4062651at2759"/>
<keyword evidence="2" id="KW-0418">Kinase</keyword>
<dbReference type="InterPro" id="IPR045874">
    <property type="entry name" value="LRK10/LRL21-25-like"/>
</dbReference>
<reference evidence="13 14" key="1">
    <citation type="submission" date="2017-09" db="EMBL/GenBank/DDBJ databases">
        <title>WGS assembly of Aquilegia coerulea Goldsmith.</title>
        <authorList>
            <person name="Hodges S."/>
            <person name="Kramer E."/>
            <person name="Nordborg M."/>
            <person name="Tomkins J."/>
            <person name="Borevitz J."/>
            <person name="Derieg N."/>
            <person name="Yan J."/>
            <person name="Mihaltcheva S."/>
            <person name="Hayes R.D."/>
            <person name="Rokhsar D."/>
        </authorList>
    </citation>
    <scope>NUCLEOTIDE SEQUENCE [LARGE SCALE GENOMIC DNA]</scope>
    <source>
        <strain evidence="14">cv. Goldsmith</strain>
    </source>
</reference>
<dbReference type="FunFam" id="3.30.200.20:FF:000178">
    <property type="entry name" value="serine/threonine-protein kinase PBS1-like"/>
    <property type="match status" value="1"/>
</dbReference>
<dbReference type="SMART" id="SM00220">
    <property type="entry name" value="S_TKc"/>
    <property type="match status" value="1"/>
</dbReference>
<evidence type="ECO:0000313" key="13">
    <source>
        <dbReference type="EMBL" id="PIA40861.1"/>
    </source>
</evidence>
<dbReference type="GO" id="GO:0016020">
    <property type="term" value="C:membrane"/>
    <property type="evidence" value="ECO:0007669"/>
    <property type="project" value="UniProtKB-SubCell"/>
</dbReference>
<evidence type="ECO:0000256" key="9">
    <source>
        <dbReference type="ARBA" id="ARBA00023136"/>
    </source>
</evidence>
<dbReference type="InterPro" id="IPR000719">
    <property type="entry name" value="Prot_kinase_dom"/>
</dbReference>
<keyword evidence="10" id="KW-0325">Glycoprotein</keyword>
<dbReference type="Proteomes" id="UP000230069">
    <property type="component" value="Unassembled WGS sequence"/>
</dbReference>
<organism evidence="13 14">
    <name type="scientific">Aquilegia coerulea</name>
    <name type="common">Rocky mountain columbine</name>
    <dbReference type="NCBI Taxonomy" id="218851"/>
    <lineage>
        <taxon>Eukaryota</taxon>
        <taxon>Viridiplantae</taxon>
        <taxon>Streptophyta</taxon>
        <taxon>Embryophyta</taxon>
        <taxon>Tracheophyta</taxon>
        <taxon>Spermatophyta</taxon>
        <taxon>Magnoliopsida</taxon>
        <taxon>Ranunculales</taxon>
        <taxon>Ranunculaceae</taxon>
        <taxon>Thalictroideae</taxon>
        <taxon>Aquilegia</taxon>
    </lineage>
</organism>
<evidence type="ECO:0000256" key="3">
    <source>
        <dbReference type="ARBA" id="ARBA00022679"/>
    </source>
</evidence>
<dbReference type="STRING" id="218851.A0A2G5DBG0"/>
<evidence type="ECO:0000256" key="10">
    <source>
        <dbReference type="ARBA" id="ARBA00023180"/>
    </source>
</evidence>
<feature type="domain" description="Protein kinase" evidence="12">
    <location>
        <begin position="57"/>
        <end position="339"/>
    </location>
</feature>
<dbReference type="AlphaFoldDB" id="A0A2G5DBG0"/>
<keyword evidence="3" id="KW-0808">Transferase</keyword>
<evidence type="ECO:0000256" key="5">
    <source>
        <dbReference type="ARBA" id="ARBA00022729"/>
    </source>
</evidence>
<dbReference type="PROSITE" id="PS00108">
    <property type="entry name" value="PROTEIN_KINASE_ST"/>
    <property type="match status" value="1"/>
</dbReference>
<dbReference type="GO" id="GO:0004674">
    <property type="term" value="F:protein serine/threonine kinase activity"/>
    <property type="evidence" value="ECO:0007669"/>
    <property type="project" value="UniProtKB-KW"/>
</dbReference>
<accession>A0A2G5DBG0</accession>
<dbReference type="SUPFAM" id="SSF56112">
    <property type="entry name" value="Protein kinase-like (PK-like)"/>
    <property type="match status" value="1"/>
</dbReference>
<sequence length="360" mass="40765">MKIVIIIVVCYKIGQREDHTVIVAAGFMSYPKYIVPDYMEREMPIRFSSKELRTVTNNFTNLLSAGGCGAVYKGISSSGQSVAVKIINGSSDKRMVEQFMEELDTIGRIHHPNLVHLYGFCFERDVRALVYEYEVIGSLDRFLTHENMTIGFMKLHEIAVGTAKGIAYLHEECQLKIIHYDIKPENILLDARFVPKVANFGSVKLCNKDSIHVMSGGSWTPGYFAPELWLPFPVTRKCDVYSFGMVLTEIIKSKKADINLPESQEWFPNWVWNKFVKGELVDILTICGIEEKDREMAERMVKVALWCVQYAPESRPSMSLVVKMLDGRMNIPTPTNPFPHLTTVTPPNLINGTSSTGNRL</sequence>
<keyword evidence="5" id="KW-0732">Signal</keyword>
<dbReference type="PANTHER" id="PTHR27009">
    <property type="entry name" value="RUST RESISTANCE KINASE LR10-RELATED"/>
    <property type="match status" value="1"/>
</dbReference>
<feature type="region of interest" description="Disordered" evidence="11">
    <location>
        <begin position="336"/>
        <end position="360"/>
    </location>
</feature>
<dbReference type="Pfam" id="PF07714">
    <property type="entry name" value="PK_Tyr_Ser-Thr"/>
    <property type="match status" value="1"/>
</dbReference>
<dbReference type="InterPro" id="IPR001245">
    <property type="entry name" value="Ser-Thr/Tyr_kinase_cat_dom"/>
</dbReference>
<dbReference type="Gene3D" id="1.10.510.10">
    <property type="entry name" value="Transferase(Phosphotransferase) domain 1"/>
    <property type="match status" value="1"/>
</dbReference>
<evidence type="ECO:0000256" key="6">
    <source>
        <dbReference type="ARBA" id="ARBA00022741"/>
    </source>
</evidence>
<keyword evidence="14" id="KW-1185">Reference proteome</keyword>
<evidence type="ECO:0000256" key="8">
    <source>
        <dbReference type="ARBA" id="ARBA00022989"/>
    </source>
</evidence>
<keyword evidence="4" id="KW-0812">Transmembrane</keyword>
<feature type="compositionally biased region" description="Polar residues" evidence="11">
    <location>
        <begin position="342"/>
        <end position="360"/>
    </location>
</feature>
<evidence type="ECO:0000256" key="1">
    <source>
        <dbReference type="ARBA" id="ARBA00004479"/>
    </source>
</evidence>
<evidence type="ECO:0000256" key="4">
    <source>
        <dbReference type="ARBA" id="ARBA00022692"/>
    </source>
</evidence>
<keyword evidence="7" id="KW-0067">ATP-binding</keyword>
<evidence type="ECO:0000256" key="2">
    <source>
        <dbReference type="ARBA" id="ARBA00022527"/>
    </source>
</evidence>
<dbReference type="Gene3D" id="3.30.200.20">
    <property type="entry name" value="Phosphorylase Kinase, domain 1"/>
    <property type="match status" value="1"/>
</dbReference>
<evidence type="ECO:0000256" key="11">
    <source>
        <dbReference type="SAM" id="MobiDB-lite"/>
    </source>
</evidence>